<comment type="caution">
    <text evidence="1">The sequence shown here is derived from an EMBL/GenBank/DDBJ whole genome shotgun (WGS) entry which is preliminary data.</text>
</comment>
<evidence type="ECO:0000313" key="1">
    <source>
        <dbReference type="EMBL" id="TNV83892.1"/>
    </source>
</evidence>
<keyword evidence="2" id="KW-1185">Reference proteome</keyword>
<dbReference type="AlphaFoldDB" id="A0A8J8NYT2"/>
<evidence type="ECO:0000313" key="2">
    <source>
        <dbReference type="Proteomes" id="UP000785679"/>
    </source>
</evidence>
<accession>A0A8J8NYT2</accession>
<sequence>MEIPYPQTSFEMDFYKPTFNKIRTAYKRYPDLFKSNNDLQIQDPSLCKINRYQIGLETNIQIVSLQQK</sequence>
<protein>
    <submittedName>
        <fullName evidence="1">Uncharacterized protein</fullName>
    </submittedName>
</protein>
<dbReference type="EMBL" id="RRYP01003344">
    <property type="protein sequence ID" value="TNV83892.1"/>
    <property type="molecule type" value="Genomic_DNA"/>
</dbReference>
<name>A0A8J8NYT2_HALGN</name>
<organism evidence="1 2">
    <name type="scientific">Halteria grandinella</name>
    <dbReference type="NCBI Taxonomy" id="5974"/>
    <lineage>
        <taxon>Eukaryota</taxon>
        <taxon>Sar</taxon>
        <taxon>Alveolata</taxon>
        <taxon>Ciliophora</taxon>
        <taxon>Intramacronucleata</taxon>
        <taxon>Spirotrichea</taxon>
        <taxon>Stichotrichia</taxon>
        <taxon>Sporadotrichida</taxon>
        <taxon>Halteriidae</taxon>
        <taxon>Halteria</taxon>
    </lineage>
</organism>
<proteinExistence type="predicted"/>
<reference evidence="1" key="1">
    <citation type="submission" date="2019-06" db="EMBL/GenBank/DDBJ databases">
        <authorList>
            <person name="Zheng W."/>
        </authorList>
    </citation>
    <scope>NUCLEOTIDE SEQUENCE</scope>
    <source>
        <strain evidence="1">QDHG01</strain>
    </source>
</reference>
<dbReference type="Proteomes" id="UP000785679">
    <property type="component" value="Unassembled WGS sequence"/>
</dbReference>
<gene>
    <name evidence="1" type="ORF">FGO68_gene17801</name>
</gene>